<evidence type="ECO:0000313" key="3">
    <source>
        <dbReference type="EMBL" id="AFG38504.1"/>
    </source>
</evidence>
<evidence type="ECO:0000313" key="4">
    <source>
        <dbReference type="Proteomes" id="UP000007383"/>
    </source>
</evidence>
<dbReference type="SMART" id="SM00834">
    <property type="entry name" value="CxxC_CXXC_SSSS"/>
    <property type="match status" value="1"/>
</dbReference>
<feature type="region of interest" description="Disordered" evidence="1">
    <location>
        <begin position="60"/>
        <end position="105"/>
    </location>
</feature>
<dbReference type="PANTHER" id="PTHR34404:SF2">
    <property type="entry name" value="CONSERVED SERINE RICH PROTEIN"/>
    <property type="match status" value="1"/>
</dbReference>
<feature type="domain" description="Putative regulatory protein FmdB zinc ribbon" evidence="2">
    <location>
        <begin position="1"/>
        <end position="42"/>
    </location>
</feature>
<dbReference type="RefSeq" id="WP_014456486.1">
    <property type="nucleotide sequence ID" value="NC_017098.1"/>
</dbReference>
<organism evidence="3 4">
    <name type="scientific">Spirochaeta africana (strain ATCC 700263 / DSM 8902 / Z-7692)</name>
    <dbReference type="NCBI Taxonomy" id="889378"/>
    <lineage>
        <taxon>Bacteria</taxon>
        <taxon>Pseudomonadati</taxon>
        <taxon>Spirochaetota</taxon>
        <taxon>Spirochaetia</taxon>
        <taxon>Spirochaetales</taxon>
        <taxon>Spirochaetaceae</taxon>
        <taxon>Spirochaeta</taxon>
    </lineage>
</organism>
<accession>H9ULW1</accession>
<dbReference type="NCBIfam" id="TIGR02605">
    <property type="entry name" value="CxxC_CxxC_SSSS"/>
    <property type="match status" value="1"/>
</dbReference>
<dbReference type="HOGENOM" id="CLU_136025_1_1_12"/>
<dbReference type="Pfam" id="PF09723">
    <property type="entry name" value="Zn_ribbon_8"/>
    <property type="match status" value="1"/>
</dbReference>
<dbReference type="KEGG" id="sfc:Spiaf_2473"/>
<dbReference type="EMBL" id="CP003282">
    <property type="protein sequence ID" value="AFG38504.1"/>
    <property type="molecule type" value="Genomic_DNA"/>
</dbReference>
<keyword evidence="4" id="KW-1185">Reference proteome</keyword>
<dbReference type="AlphaFoldDB" id="H9ULW1"/>
<evidence type="ECO:0000259" key="2">
    <source>
        <dbReference type="SMART" id="SM00834"/>
    </source>
</evidence>
<sequence length="105" mass="10520">MPSYDYECTSCGHQFEEFQAMSDPVLTDCPACQQPSLRRLIGGGLGVIFKGSGFYVNDSRGARNGAGSGSTTDSGSTKGESPAKSPAKSGSGSGSAGASGSQQSA</sequence>
<feature type="compositionally biased region" description="Low complexity" evidence="1">
    <location>
        <begin position="62"/>
        <end position="90"/>
    </location>
</feature>
<dbReference type="InterPro" id="IPR013429">
    <property type="entry name" value="Regulatory_FmdB_Zinc_ribbon"/>
</dbReference>
<reference evidence="4" key="1">
    <citation type="journal article" date="2013" name="Stand. Genomic Sci.">
        <title>Complete genome sequence of the halophilic bacterium Spirochaeta africana type strain (Z-7692(T)) from the alkaline Lake Magadi in the East African Rift.</title>
        <authorList>
            <person name="Liolos K."/>
            <person name="Abt B."/>
            <person name="Scheuner C."/>
            <person name="Teshima H."/>
            <person name="Held B."/>
            <person name="Lapidus A."/>
            <person name="Nolan M."/>
            <person name="Lucas S."/>
            <person name="Deshpande S."/>
            <person name="Cheng J.F."/>
            <person name="Tapia R."/>
            <person name="Goodwin L.A."/>
            <person name="Pitluck S."/>
            <person name="Pagani I."/>
            <person name="Ivanova N."/>
            <person name="Mavromatis K."/>
            <person name="Mikhailova N."/>
            <person name="Huntemann M."/>
            <person name="Pati A."/>
            <person name="Chen A."/>
            <person name="Palaniappan K."/>
            <person name="Land M."/>
            <person name="Rohde M."/>
            <person name="Tindall B.J."/>
            <person name="Detter J.C."/>
            <person name="Goker M."/>
            <person name="Bristow J."/>
            <person name="Eisen J.A."/>
            <person name="Markowitz V."/>
            <person name="Hugenholtz P."/>
            <person name="Woyke T."/>
            <person name="Klenk H.P."/>
            <person name="Kyrpides N.C."/>
        </authorList>
    </citation>
    <scope>NUCLEOTIDE SEQUENCE</scope>
    <source>
        <strain evidence="4">ATCC 700263 / DSM 8902 / Z-7692</strain>
    </source>
</reference>
<dbReference type="PATRIC" id="fig|889378.3.peg.2450"/>
<gene>
    <name evidence="3" type="ordered locus">Spiaf_2473</name>
</gene>
<dbReference type="eggNOG" id="COG2331">
    <property type="taxonomic scope" value="Bacteria"/>
</dbReference>
<dbReference type="PANTHER" id="PTHR34404">
    <property type="entry name" value="REGULATORY PROTEIN, FMDB FAMILY"/>
    <property type="match status" value="1"/>
</dbReference>
<proteinExistence type="predicted"/>
<protein>
    <submittedName>
        <fullName evidence="3">Putative regulatory protein, FmdB family</fullName>
    </submittedName>
</protein>
<evidence type="ECO:0000256" key="1">
    <source>
        <dbReference type="SAM" id="MobiDB-lite"/>
    </source>
</evidence>
<dbReference type="STRING" id="889378.Spiaf_2473"/>
<dbReference type="OrthoDB" id="9813321at2"/>
<name>H9ULW1_SPIAZ</name>
<dbReference type="Proteomes" id="UP000007383">
    <property type="component" value="Chromosome"/>
</dbReference>